<accession>A0A2T6ZPK9</accession>
<dbReference type="AlphaFoldDB" id="A0A2T6ZPK9"/>
<dbReference type="Gene3D" id="1.10.357.150">
    <property type="match status" value="1"/>
</dbReference>
<evidence type="ECO:0000313" key="4">
    <source>
        <dbReference type="EMBL" id="PUU77415.1"/>
    </source>
</evidence>
<feature type="domain" description="Centromere/kinetochore protein zw10 middle" evidence="2">
    <location>
        <begin position="275"/>
        <end position="397"/>
    </location>
</feature>
<evidence type="ECO:0000313" key="5">
    <source>
        <dbReference type="Proteomes" id="UP000244722"/>
    </source>
</evidence>
<dbReference type="GO" id="GO:0005737">
    <property type="term" value="C:cytoplasm"/>
    <property type="evidence" value="ECO:0007669"/>
    <property type="project" value="GOC"/>
</dbReference>
<organism evidence="4 5">
    <name type="scientific">Tuber borchii</name>
    <name type="common">White truffle</name>
    <dbReference type="NCBI Taxonomy" id="42251"/>
    <lineage>
        <taxon>Eukaryota</taxon>
        <taxon>Fungi</taxon>
        <taxon>Dikarya</taxon>
        <taxon>Ascomycota</taxon>
        <taxon>Pezizomycotina</taxon>
        <taxon>Pezizomycetes</taxon>
        <taxon>Pezizales</taxon>
        <taxon>Tuberaceae</taxon>
        <taxon>Tuber</taxon>
    </lineage>
</organism>
<name>A0A2T6ZPK9_TUBBO</name>
<dbReference type="Pfam" id="PF22766">
    <property type="entry name" value="ZW10_C2"/>
    <property type="match status" value="1"/>
</dbReference>
<dbReference type="Proteomes" id="UP000244722">
    <property type="component" value="Unassembled WGS sequence"/>
</dbReference>
<dbReference type="InterPro" id="IPR055148">
    <property type="entry name" value="ZW10_C_2"/>
</dbReference>
<dbReference type="GO" id="GO:0006888">
    <property type="term" value="P:endoplasmic reticulum to Golgi vesicle-mediated transport"/>
    <property type="evidence" value="ECO:0007669"/>
    <property type="project" value="TreeGrafter"/>
</dbReference>
<dbReference type="InterPro" id="IPR046362">
    <property type="entry name" value="Zw10/DSL1_C_sf"/>
</dbReference>
<dbReference type="OrthoDB" id="534815at2759"/>
<reference evidence="4 5" key="1">
    <citation type="submission" date="2017-04" db="EMBL/GenBank/DDBJ databases">
        <title>Draft genome sequence of Tuber borchii Vittad., a whitish edible truffle.</title>
        <authorList>
            <consortium name="DOE Joint Genome Institute"/>
            <person name="Murat C."/>
            <person name="Kuo A."/>
            <person name="Barry K.W."/>
            <person name="Clum A."/>
            <person name="Dockter R.B."/>
            <person name="Fauchery L."/>
            <person name="Iotti M."/>
            <person name="Kohler A."/>
            <person name="Labutti K."/>
            <person name="Lindquist E.A."/>
            <person name="Lipzen A."/>
            <person name="Ohm R.A."/>
            <person name="Wang M."/>
            <person name="Grigoriev I.V."/>
            <person name="Zambonelli A."/>
            <person name="Martin F.M."/>
        </authorList>
    </citation>
    <scope>NUCLEOTIDE SEQUENCE [LARGE SCALE GENOMIC DNA]</scope>
    <source>
        <strain evidence="4 5">Tbo3840</strain>
    </source>
</reference>
<proteinExistence type="predicted"/>
<dbReference type="PANTHER" id="PTHR12205:SF0">
    <property type="entry name" value="CENTROMERE_KINETOCHORE PROTEIN ZW10 HOMOLOG"/>
    <property type="match status" value="1"/>
</dbReference>
<keyword evidence="5" id="KW-1185">Reference proteome</keyword>
<dbReference type="STRING" id="42251.A0A2T6ZPK9"/>
<evidence type="ECO:0000259" key="3">
    <source>
        <dbReference type="Pfam" id="PF22766"/>
    </source>
</evidence>
<dbReference type="EMBL" id="NESQ01000153">
    <property type="protein sequence ID" value="PUU77415.1"/>
    <property type="molecule type" value="Genomic_DNA"/>
</dbReference>
<dbReference type="GO" id="GO:0007094">
    <property type="term" value="P:mitotic spindle assembly checkpoint signaling"/>
    <property type="evidence" value="ECO:0007669"/>
    <property type="project" value="TreeGrafter"/>
</dbReference>
<dbReference type="InterPro" id="IPR048344">
    <property type="entry name" value="Zw10_middle"/>
</dbReference>
<dbReference type="GO" id="GO:1990423">
    <property type="term" value="C:RZZ complex"/>
    <property type="evidence" value="ECO:0007669"/>
    <property type="project" value="TreeGrafter"/>
</dbReference>
<feature type="region of interest" description="Disordered" evidence="1">
    <location>
        <begin position="476"/>
        <end position="548"/>
    </location>
</feature>
<feature type="domain" description="ZW10 C-terminal helical" evidence="3">
    <location>
        <begin position="701"/>
        <end position="846"/>
    </location>
</feature>
<dbReference type="Pfam" id="PF20665">
    <property type="entry name" value="Zw10_middle"/>
    <property type="match status" value="1"/>
</dbReference>
<evidence type="ECO:0000256" key="1">
    <source>
        <dbReference type="SAM" id="MobiDB-lite"/>
    </source>
</evidence>
<evidence type="ECO:0000259" key="2">
    <source>
        <dbReference type="Pfam" id="PF20665"/>
    </source>
</evidence>
<comment type="caution">
    <text evidence="4">The sequence shown here is derived from an EMBL/GenBank/DDBJ whole genome shotgun (WGS) entry which is preliminary data.</text>
</comment>
<dbReference type="PANTHER" id="PTHR12205">
    <property type="entry name" value="CENTROMERE/KINETOCHORE PROTEIN ZW10"/>
    <property type="match status" value="1"/>
</dbReference>
<protein>
    <submittedName>
        <fullName evidence="4">Centromere/kinetochore Zw10-domain-containing protein</fullName>
    </submittedName>
</protein>
<gene>
    <name evidence="4" type="ORF">B9Z19DRAFT_1065834</name>
</gene>
<sequence>MAPSEIKPSQLADAVLSSVLDGSYPDSDDVAGAVLEASALPEIVASLQKARESLYDEVRTASRENGPEVDSWISQARRLHKDIESSKTKADEIIQLVEQEKRLDLELEDSTMQARLLVSEIKFSEALTDILSKLQLIDLTLSQVEHLLDTGELCQAIEILDDVRAALEKLPASDGTIVISLMKEKAKGLRSMLVDKIEDCWKCLLKVNPRKSEISVYRDAAGSGPSTENVIEALKKLDLLNGKIDHLHHQIDTLLVAPRLDLLKGSVPTFSVEGNTLRISGNTNDLNAARMFKDLRQMITFFNRNLPSGITPMFSRTFIPNLTTRLISSSLSSSVPSSLDDLPKFEALLKETRDFESFLHQISWANETELREWTERAPKVWLSKRKETSLDKARQILSHGASAVKVVERAETQKVKVISSTERRKSLGAPMEDVWNNDSGWGDRDTSADTAATAKSLQIDIDDDDASCWGLDEDIDIEDEEQEGDEKPSVPADALTDEDGLDNLDWGEWGEDDPGIEAQESIIASDIGSTKNPTEYQPAKRPPSSHSKDITLRESYAITSIPDAIMDIIVQVVDEAKRLSAMPPSPITPAASGMLSIPSLILAAYRALAPISYSTNISSNMHVYNDCVRIAEQLQSLEVTAELTRPNNSWDTDANLIQSFGKRHYAKEINLQRTILRDSLDGAQGFVGCTNFPRSVDCQTAISSVVARIKEIHMSWSQVLSPSVLFQSIGLLLNTAVTKLINDIEDIPDIPAADSEKICAFFEEIAALESLFPDAPGGAGVSTTGFHCKNWLKFRFLQQILDSRIADILYMFREGHLEGFETEELVDLVKALFADNDNRRKCIDEIRSGEH</sequence>